<accession>J3N451</accession>
<sequence>AAAIPPLLWCDGFRPPDFLFLYLFFFLGYNFWAVSRKWCVSGVIVTDPTELKWNYVFLNINIEC</sequence>
<dbReference type="HOGENOM" id="CLU_2874517_0_0_1"/>
<reference evidence="2" key="2">
    <citation type="submission" date="2013-04" db="UniProtKB">
        <authorList>
            <consortium name="EnsemblPlants"/>
        </authorList>
    </citation>
    <scope>IDENTIFICATION</scope>
</reference>
<dbReference type="EnsemblPlants" id="OB10G22990.1">
    <property type="protein sequence ID" value="OB10G22990.1"/>
    <property type="gene ID" value="OB10G22990"/>
</dbReference>
<dbReference type="AlphaFoldDB" id="J3N451"/>
<evidence type="ECO:0000256" key="1">
    <source>
        <dbReference type="SAM" id="Phobius"/>
    </source>
</evidence>
<keyword evidence="1" id="KW-0472">Membrane</keyword>
<evidence type="ECO:0000313" key="2">
    <source>
        <dbReference type="EnsemblPlants" id="OB10G22990.1"/>
    </source>
</evidence>
<evidence type="ECO:0000313" key="3">
    <source>
        <dbReference type="Proteomes" id="UP000006038"/>
    </source>
</evidence>
<reference evidence="2" key="1">
    <citation type="journal article" date="2013" name="Nat. Commun.">
        <title>Whole-genome sequencing of Oryza brachyantha reveals mechanisms underlying Oryza genome evolution.</title>
        <authorList>
            <person name="Chen J."/>
            <person name="Huang Q."/>
            <person name="Gao D."/>
            <person name="Wang J."/>
            <person name="Lang Y."/>
            <person name="Liu T."/>
            <person name="Li B."/>
            <person name="Bai Z."/>
            <person name="Luis Goicoechea J."/>
            <person name="Liang C."/>
            <person name="Chen C."/>
            <person name="Zhang W."/>
            <person name="Sun S."/>
            <person name="Liao Y."/>
            <person name="Zhang X."/>
            <person name="Yang L."/>
            <person name="Song C."/>
            <person name="Wang M."/>
            <person name="Shi J."/>
            <person name="Liu G."/>
            <person name="Liu J."/>
            <person name="Zhou H."/>
            <person name="Zhou W."/>
            <person name="Yu Q."/>
            <person name="An N."/>
            <person name="Chen Y."/>
            <person name="Cai Q."/>
            <person name="Wang B."/>
            <person name="Liu B."/>
            <person name="Min J."/>
            <person name="Huang Y."/>
            <person name="Wu H."/>
            <person name="Li Z."/>
            <person name="Zhang Y."/>
            <person name="Yin Y."/>
            <person name="Song W."/>
            <person name="Jiang J."/>
            <person name="Jackson S.A."/>
            <person name="Wing R.A."/>
            <person name="Wang J."/>
            <person name="Chen M."/>
        </authorList>
    </citation>
    <scope>NUCLEOTIDE SEQUENCE [LARGE SCALE GENOMIC DNA]</scope>
    <source>
        <strain evidence="2">cv. IRGC 101232</strain>
    </source>
</reference>
<keyword evidence="3" id="KW-1185">Reference proteome</keyword>
<keyword evidence="1" id="KW-0812">Transmembrane</keyword>
<protein>
    <submittedName>
        <fullName evidence="2">Uncharacterized protein</fullName>
    </submittedName>
</protein>
<proteinExistence type="predicted"/>
<keyword evidence="1" id="KW-1133">Transmembrane helix</keyword>
<dbReference type="Gramene" id="OB10G22990.1">
    <property type="protein sequence ID" value="OB10G22990.1"/>
    <property type="gene ID" value="OB10G22990"/>
</dbReference>
<feature type="transmembrane region" description="Helical" evidence="1">
    <location>
        <begin position="18"/>
        <end position="34"/>
    </location>
</feature>
<organism evidence="2">
    <name type="scientific">Oryza brachyantha</name>
    <name type="common">malo sina</name>
    <dbReference type="NCBI Taxonomy" id="4533"/>
    <lineage>
        <taxon>Eukaryota</taxon>
        <taxon>Viridiplantae</taxon>
        <taxon>Streptophyta</taxon>
        <taxon>Embryophyta</taxon>
        <taxon>Tracheophyta</taxon>
        <taxon>Spermatophyta</taxon>
        <taxon>Magnoliopsida</taxon>
        <taxon>Liliopsida</taxon>
        <taxon>Poales</taxon>
        <taxon>Poaceae</taxon>
        <taxon>BOP clade</taxon>
        <taxon>Oryzoideae</taxon>
        <taxon>Oryzeae</taxon>
        <taxon>Oryzinae</taxon>
        <taxon>Oryza</taxon>
    </lineage>
</organism>
<name>J3N451_ORYBR</name>
<dbReference type="Proteomes" id="UP000006038">
    <property type="component" value="Chromosome 10"/>
</dbReference>